<evidence type="ECO:0000313" key="2">
    <source>
        <dbReference type="Proteomes" id="UP000257559"/>
    </source>
</evidence>
<name>A0A3B0QA00_9BACT</name>
<protein>
    <submittedName>
        <fullName evidence="1">Cysteinyl-tRNA synthetase</fullName>
    </submittedName>
</protein>
<dbReference type="KEGG" id="medw:NCTC10132_00224"/>
<organism evidence="1 2">
    <name type="scientific">Mycoplasmopsis edwardii</name>
    <dbReference type="NCBI Taxonomy" id="53558"/>
    <lineage>
        <taxon>Bacteria</taxon>
        <taxon>Bacillati</taxon>
        <taxon>Mycoplasmatota</taxon>
        <taxon>Mycoplasmoidales</taxon>
        <taxon>Metamycoplasmataceae</taxon>
        <taxon>Mycoplasmopsis</taxon>
    </lineage>
</organism>
<evidence type="ECO:0000313" key="1">
    <source>
        <dbReference type="EMBL" id="SYV96883.1"/>
    </source>
</evidence>
<dbReference type="EMBL" id="LS991951">
    <property type="protein sequence ID" value="SYV96883.1"/>
    <property type="molecule type" value="Genomic_DNA"/>
</dbReference>
<keyword evidence="1" id="KW-0030">Aminoacyl-tRNA synthetase</keyword>
<feature type="non-terminal residue" evidence="1">
    <location>
        <position position="139"/>
    </location>
</feature>
<dbReference type="AlphaFoldDB" id="A0A3B0QA00"/>
<keyword evidence="1" id="KW-0436">Ligase</keyword>
<reference evidence="2" key="1">
    <citation type="submission" date="2018-06" db="EMBL/GenBank/DDBJ databases">
        <authorList>
            <consortium name="Pathogen Informatics"/>
        </authorList>
    </citation>
    <scope>NUCLEOTIDE SEQUENCE [LARGE SCALE GENOMIC DNA]</scope>
    <source>
        <strain evidence="2">NCTC10132</strain>
    </source>
</reference>
<dbReference type="Proteomes" id="UP000257559">
    <property type="component" value="Chromosome"/>
</dbReference>
<dbReference type="GO" id="GO:0004812">
    <property type="term" value="F:aminoacyl-tRNA ligase activity"/>
    <property type="evidence" value="ECO:0007669"/>
    <property type="project" value="UniProtKB-KW"/>
</dbReference>
<proteinExistence type="predicted"/>
<sequence length="139" mass="16533">MSKSLNNVFLARDFIAKYSTDHLRMAFLLNSITSIINFDENLLNNINLLFKKIKKIYFFSSLSNDDKNQYNESEFKSFMTEIYGLRFSNFNKKLNELIKEINVSKNPLSINLLINILDSLGFNFKQFDYDKFVPIYHEW</sequence>
<dbReference type="SUPFAM" id="SSF52374">
    <property type="entry name" value="Nucleotidylyl transferase"/>
    <property type="match status" value="1"/>
</dbReference>
<accession>A0A3B0QA00</accession>
<gene>
    <name evidence="1" type="ORF">NCTC10132_00224</name>
</gene>
<dbReference type="Gene3D" id="1.10.730.10">
    <property type="entry name" value="Isoleucyl-tRNA Synthetase, Domain 1"/>
    <property type="match status" value="1"/>
</dbReference>
<keyword evidence="2" id="KW-1185">Reference proteome</keyword>